<dbReference type="Proteomes" id="UP000092716">
    <property type="component" value="Chromosome 14"/>
</dbReference>
<dbReference type="OrthoDB" id="372571at2759"/>
<feature type="transmembrane region" description="Helical" evidence="2">
    <location>
        <begin position="697"/>
        <end position="716"/>
    </location>
</feature>
<organism evidence="3 4">
    <name type="scientific">Plasmodium coatneyi</name>
    <dbReference type="NCBI Taxonomy" id="208452"/>
    <lineage>
        <taxon>Eukaryota</taxon>
        <taxon>Sar</taxon>
        <taxon>Alveolata</taxon>
        <taxon>Apicomplexa</taxon>
        <taxon>Aconoidasida</taxon>
        <taxon>Haemosporida</taxon>
        <taxon>Plasmodiidae</taxon>
        <taxon>Plasmodium</taxon>
    </lineage>
</organism>
<dbReference type="EMBL" id="CP016252">
    <property type="protein sequence ID" value="ANQ11111.1"/>
    <property type="molecule type" value="Genomic_DNA"/>
</dbReference>
<feature type="transmembrane region" description="Helical" evidence="2">
    <location>
        <begin position="185"/>
        <end position="209"/>
    </location>
</feature>
<feature type="compositionally biased region" description="Basic and acidic residues" evidence="1">
    <location>
        <begin position="334"/>
        <end position="347"/>
    </location>
</feature>
<evidence type="ECO:0000256" key="2">
    <source>
        <dbReference type="SAM" id="Phobius"/>
    </source>
</evidence>
<proteinExistence type="predicted"/>
<feature type="transmembrane region" description="Helical" evidence="2">
    <location>
        <begin position="252"/>
        <end position="276"/>
    </location>
</feature>
<gene>
    <name evidence="3" type="ORF">PCOAH_00055280</name>
</gene>
<feature type="compositionally biased region" description="Basic and acidic residues" evidence="1">
    <location>
        <begin position="354"/>
        <end position="416"/>
    </location>
</feature>
<keyword evidence="2" id="KW-1133">Transmembrane helix</keyword>
<dbReference type="KEGG" id="pcot:PCOAH_00055280"/>
<feature type="transmembrane region" description="Helical" evidence="2">
    <location>
        <begin position="139"/>
        <end position="159"/>
    </location>
</feature>
<feature type="transmembrane region" description="Helical" evidence="2">
    <location>
        <begin position="493"/>
        <end position="512"/>
    </location>
</feature>
<protein>
    <submittedName>
        <fullName evidence="3">Uncharacterized protein</fullName>
    </submittedName>
</protein>
<sequence length="748" mass="88023">MFKRYFIFLVISIFSIALVVYKRVKHESVSGEYYNGGGNIGRAGGRPPWRATDECSLNGEFCTVDYSDIGTEQDEYKIVHYKGTRIHKVKKGLKQIFQPFLKKMKREKNSKHIISLFLEFFENSKVFLTVSLRSSYHILYAYGILLISFLKILFLWYIILEPYLQWLLLRLKIMYINLDYKTKKYVITMLCAFLSVLYLIYSGVIKYILNKISKFYIYLLKKVFRINKFLFTILPYLLSSLLYVTLVKTLPMSFISFFIYSIFFPLPSIYSVIIILKYVYPSKISEYLVDSVTEKLNSSKYINAMSQYVVLRDGELEEEDQVEKADEREEANEEEKAHEGEKTNEEEKANEEEKENKVEVEKTDDVKQTDEAEKTGEVDKTGESEKAGEGEKVNEIEKENDHTTTELKTDELKDDHPDVSKKKKFSLISLENFVFNFRKKDRSGKSVENENQNGGAMGDPPTSSRKQSSICESVGELKAEEENRDSYYDVPILLEYWLFINILKFLNFFFFFRNYNKTSFMFEYFTLFVICLNVSEKLHEFVFLKDYKSSILVRFLKSVLVSTVDFVLYTLFNVRLENEEKKGKKNAEADMQYNERSNILINLSKIVKDKLKLNETVKFSLTCVKSVIMENVVESVQVPFYIKIFINLLIYMPQLILLIFPSFILKIYFAYFFFIFPIFGSLKCLEEKNSIHNKIYFICYFFFYNIAAVTVNHAFFKCLPFYNLYKIIITISVQTLLKYIFNVIKVKS</sequence>
<dbReference type="GeneID" id="30912262"/>
<keyword evidence="2" id="KW-0472">Membrane</keyword>
<evidence type="ECO:0000256" key="1">
    <source>
        <dbReference type="SAM" id="MobiDB-lite"/>
    </source>
</evidence>
<feature type="transmembrane region" description="Helical" evidence="2">
    <location>
        <begin position="667"/>
        <end position="685"/>
    </location>
</feature>
<dbReference type="VEuPathDB" id="PlasmoDB:PCOAH_00055280"/>
<dbReference type="AlphaFoldDB" id="A0A1B1E7X6"/>
<feature type="transmembrane region" description="Helical" evidence="2">
    <location>
        <begin position="551"/>
        <end position="572"/>
    </location>
</feature>
<accession>A0A1B1E7X6</accession>
<reference evidence="4" key="1">
    <citation type="submission" date="2016-06" db="EMBL/GenBank/DDBJ databases">
        <title>First high quality genome sequence of Plasmodium coatneyi using continuous long reads from single molecule, real-time sequencing.</title>
        <authorList>
            <person name="Chien J.-T."/>
            <person name="Pakala S.B."/>
            <person name="Geraldo J.A."/>
            <person name="Lapp S.A."/>
            <person name="Barnwell J.W."/>
            <person name="Kissinger J.C."/>
            <person name="Galinski M.R."/>
            <person name="Humphrey J.C."/>
        </authorList>
    </citation>
    <scope>NUCLEOTIDE SEQUENCE [LARGE SCALE GENOMIC DNA]</scope>
    <source>
        <strain evidence="4">Hackeri</strain>
    </source>
</reference>
<feature type="transmembrane region" description="Helical" evidence="2">
    <location>
        <begin position="6"/>
        <end position="24"/>
    </location>
</feature>
<evidence type="ECO:0000313" key="3">
    <source>
        <dbReference type="EMBL" id="ANQ11111.1"/>
    </source>
</evidence>
<feature type="transmembrane region" description="Helical" evidence="2">
    <location>
        <begin position="229"/>
        <end position="246"/>
    </location>
</feature>
<name>A0A1B1E7X6_9APIC</name>
<keyword evidence="4" id="KW-1185">Reference proteome</keyword>
<feature type="region of interest" description="Disordered" evidence="1">
    <location>
        <begin position="444"/>
        <end position="467"/>
    </location>
</feature>
<feature type="region of interest" description="Disordered" evidence="1">
    <location>
        <begin position="319"/>
        <end position="416"/>
    </location>
</feature>
<evidence type="ECO:0000313" key="4">
    <source>
        <dbReference type="Proteomes" id="UP000092716"/>
    </source>
</evidence>
<dbReference type="RefSeq" id="XP_019917806.1">
    <property type="nucleotide sequence ID" value="XM_020062307.1"/>
</dbReference>
<keyword evidence="2" id="KW-0812">Transmembrane</keyword>